<evidence type="ECO:0000256" key="3">
    <source>
        <dbReference type="ARBA" id="ARBA00022692"/>
    </source>
</evidence>
<feature type="transmembrane region" description="Helical" evidence="6">
    <location>
        <begin position="435"/>
        <end position="461"/>
    </location>
</feature>
<dbReference type="PANTHER" id="PTHR23501:SF195">
    <property type="entry name" value="PEP5"/>
    <property type="match status" value="1"/>
</dbReference>
<dbReference type="Pfam" id="PF06609">
    <property type="entry name" value="TRI12"/>
    <property type="match status" value="1"/>
</dbReference>
<feature type="transmembrane region" description="Helical" evidence="6">
    <location>
        <begin position="402"/>
        <end position="423"/>
    </location>
</feature>
<dbReference type="VEuPathDB" id="FungiDB:Z520_12067"/>
<feature type="transmembrane region" description="Helical" evidence="6">
    <location>
        <begin position="43"/>
        <end position="69"/>
    </location>
</feature>
<evidence type="ECO:0000313" key="9">
    <source>
        <dbReference type="Proteomes" id="UP000053411"/>
    </source>
</evidence>
<dbReference type="InterPro" id="IPR036259">
    <property type="entry name" value="MFS_trans_sf"/>
</dbReference>
<feature type="transmembrane region" description="Helical" evidence="6">
    <location>
        <begin position="195"/>
        <end position="217"/>
    </location>
</feature>
<evidence type="ECO:0000256" key="5">
    <source>
        <dbReference type="ARBA" id="ARBA00023136"/>
    </source>
</evidence>
<dbReference type="EMBL" id="KN848108">
    <property type="protein sequence ID" value="KIX92186.1"/>
    <property type="molecule type" value="Genomic_DNA"/>
</dbReference>
<evidence type="ECO:0000313" key="8">
    <source>
        <dbReference type="EMBL" id="KIX92186.1"/>
    </source>
</evidence>
<dbReference type="PROSITE" id="PS00216">
    <property type="entry name" value="SUGAR_TRANSPORT_1"/>
    <property type="match status" value="1"/>
</dbReference>
<dbReference type="Proteomes" id="UP000053411">
    <property type="component" value="Unassembled WGS sequence"/>
</dbReference>
<proteinExistence type="predicted"/>
<feature type="transmembrane region" description="Helical" evidence="6">
    <location>
        <begin position="348"/>
        <end position="366"/>
    </location>
</feature>
<dbReference type="AlphaFoldDB" id="A0A0D2I4H8"/>
<feature type="domain" description="Major facilitator superfamily (MFS) profile" evidence="7">
    <location>
        <begin position="43"/>
        <end position="557"/>
    </location>
</feature>
<sequence>MDSIHLTRSQVKARIELEEDPHRAALEDNPDHVRVSASTWASVFFLALSFGPPLGLGFLAVASVLQTIVTDLGGSPDNFTWIVGSWSLASAVSFSLAGPLSDVFGRRIPMLAGEVMNILGCIVTGTAQNIPAIYAGQTLIGLGTGVIFVAYAGVPEMLPNKWRSVGLGLLEAGIAIPWAMTSTILAVALTERASWRWILYIAVIVETVALAGTFWFYRPSSRPRGDFEKSRWQEFLEIDFIGLIGFAGGLTTFLIGLTWAGTSGHPWNSAGVIAPIVIGLLVTFGTFAFDSSFSKSPMFPRALFAKFREFSALLVMVFIAGVEFYPMASLLPRGSQYMFTSNEMEIGVISLPNTLLQGVFGVLVPLVSHRVGYVKWQLVFALACQAIFLALSALSVDPNHKLAYMFLPGIGVPLFIWITILSYATASLHVPHSTLGVAMGLVGTFRATGGAVGNAIFNVIFNSRFAKYGPAAIAQVATKNGLNLEQLPELFTATVDANLGIPHAFDGLSGITPAVEQALLAAIKVAYGHAYKVMFLCTLAVTIPGLLCSLCVADPTMYMTNHTQFALEYTGENGQEKDAEKVSGSIHVEVTAEDGRLSQDSHSHGISRMK</sequence>
<feature type="transmembrane region" description="Helical" evidence="6">
    <location>
        <begin position="166"/>
        <end position="189"/>
    </location>
</feature>
<keyword evidence="5 6" id="KW-0472">Membrane</keyword>
<dbReference type="SUPFAM" id="SSF103473">
    <property type="entry name" value="MFS general substrate transporter"/>
    <property type="match status" value="1"/>
</dbReference>
<evidence type="ECO:0000256" key="6">
    <source>
        <dbReference type="SAM" id="Phobius"/>
    </source>
</evidence>
<feature type="transmembrane region" description="Helical" evidence="6">
    <location>
        <begin position="238"/>
        <end position="261"/>
    </location>
</feature>
<name>A0A0D2I4H8_9EURO</name>
<keyword evidence="4 6" id="KW-1133">Transmembrane helix</keyword>
<evidence type="ECO:0000256" key="4">
    <source>
        <dbReference type="ARBA" id="ARBA00022989"/>
    </source>
</evidence>
<comment type="subcellular location">
    <subcellularLocation>
        <location evidence="1">Membrane</location>
        <topology evidence="1">Multi-pass membrane protein</topology>
    </subcellularLocation>
</comment>
<keyword evidence="2" id="KW-0813">Transport</keyword>
<dbReference type="Gene3D" id="1.20.1250.20">
    <property type="entry name" value="MFS general substrate transporter like domains"/>
    <property type="match status" value="2"/>
</dbReference>
<dbReference type="InterPro" id="IPR020846">
    <property type="entry name" value="MFS_dom"/>
</dbReference>
<reference evidence="8 9" key="1">
    <citation type="submission" date="2015-01" db="EMBL/GenBank/DDBJ databases">
        <title>The Genome Sequence of Fonsecaea multimorphosa CBS 102226.</title>
        <authorList>
            <consortium name="The Broad Institute Genomics Platform"/>
            <person name="Cuomo C."/>
            <person name="de Hoog S."/>
            <person name="Gorbushina A."/>
            <person name="Stielow B."/>
            <person name="Teixiera M."/>
            <person name="Abouelleil A."/>
            <person name="Chapman S.B."/>
            <person name="Priest M."/>
            <person name="Young S.K."/>
            <person name="Wortman J."/>
            <person name="Nusbaum C."/>
            <person name="Birren B."/>
        </authorList>
    </citation>
    <scope>NUCLEOTIDE SEQUENCE [LARGE SCALE GENOMIC DNA]</scope>
    <source>
        <strain evidence="8 9">CBS 102226</strain>
    </source>
</reference>
<dbReference type="PROSITE" id="PS50850">
    <property type="entry name" value="MFS"/>
    <property type="match status" value="1"/>
</dbReference>
<dbReference type="RefSeq" id="XP_016626309.1">
    <property type="nucleotide sequence ID" value="XM_016782554.1"/>
</dbReference>
<dbReference type="PANTHER" id="PTHR23501">
    <property type="entry name" value="MAJOR FACILITATOR SUPERFAMILY"/>
    <property type="match status" value="1"/>
</dbReference>
<feature type="transmembrane region" description="Helical" evidence="6">
    <location>
        <begin position="133"/>
        <end position="154"/>
    </location>
</feature>
<dbReference type="InterPro" id="IPR005829">
    <property type="entry name" value="Sugar_transporter_CS"/>
</dbReference>
<feature type="transmembrane region" description="Helical" evidence="6">
    <location>
        <begin position="267"/>
        <end position="289"/>
    </location>
</feature>
<keyword evidence="9" id="KW-1185">Reference proteome</keyword>
<evidence type="ECO:0000256" key="1">
    <source>
        <dbReference type="ARBA" id="ARBA00004141"/>
    </source>
</evidence>
<dbReference type="GO" id="GO:0005886">
    <property type="term" value="C:plasma membrane"/>
    <property type="evidence" value="ECO:0007669"/>
    <property type="project" value="TreeGrafter"/>
</dbReference>
<feature type="transmembrane region" description="Helical" evidence="6">
    <location>
        <begin position="378"/>
        <end position="396"/>
    </location>
</feature>
<evidence type="ECO:0000256" key="2">
    <source>
        <dbReference type="ARBA" id="ARBA00022448"/>
    </source>
</evidence>
<gene>
    <name evidence="8" type="ORF">Z520_12067</name>
</gene>
<dbReference type="GeneID" id="27717813"/>
<dbReference type="OrthoDB" id="2587356at2759"/>
<feature type="transmembrane region" description="Helical" evidence="6">
    <location>
        <begin position="310"/>
        <end position="328"/>
    </location>
</feature>
<protein>
    <recommendedName>
        <fullName evidence="7">Major facilitator superfamily (MFS) profile domain-containing protein</fullName>
    </recommendedName>
</protein>
<feature type="transmembrane region" description="Helical" evidence="6">
    <location>
        <begin position="81"/>
        <end position="101"/>
    </location>
</feature>
<feature type="transmembrane region" description="Helical" evidence="6">
    <location>
        <begin position="533"/>
        <end position="553"/>
    </location>
</feature>
<accession>A0A0D2I4H8</accession>
<evidence type="ECO:0000259" key="7">
    <source>
        <dbReference type="PROSITE" id="PS50850"/>
    </source>
</evidence>
<keyword evidence="3 6" id="KW-0812">Transmembrane</keyword>
<organism evidence="8 9">
    <name type="scientific">Fonsecaea multimorphosa CBS 102226</name>
    <dbReference type="NCBI Taxonomy" id="1442371"/>
    <lineage>
        <taxon>Eukaryota</taxon>
        <taxon>Fungi</taxon>
        <taxon>Dikarya</taxon>
        <taxon>Ascomycota</taxon>
        <taxon>Pezizomycotina</taxon>
        <taxon>Eurotiomycetes</taxon>
        <taxon>Chaetothyriomycetidae</taxon>
        <taxon>Chaetothyriales</taxon>
        <taxon>Herpotrichiellaceae</taxon>
        <taxon>Fonsecaea</taxon>
    </lineage>
</organism>
<dbReference type="InterPro" id="IPR010573">
    <property type="entry name" value="MFS_Str1/Tri12-like"/>
</dbReference>
<dbReference type="GO" id="GO:0022857">
    <property type="term" value="F:transmembrane transporter activity"/>
    <property type="evidence" value="ECO:0007669"/>
    <property type="project" value="InterPro"/>
</dbReference>